<protein>
    <submittedName>
        <fullName evidence="4">Carbon-monoxide dehydrogenase large subunit</fullName>
    </submittedName>
</protein>
<proteinExistence type="predicted"/>
<dbReference type="Pfam" id="PF01315">
    <property type="entry name" value="Ald_Xan_dh_C"/>
    <property type="match status" value="1"/>
</dbReference>
<dbReference type="SUPFAM" id="SSF54665">
    <property type="entry name" value="CO dehydrogenase molybdoprotein N-domain-like"/>
    <property type="match status" value="1"/>
</dbReference>
<reference evidence="4 5" key="1">
    <citation type="submission" date="2021-01" db="EMBL/GenBank/DDBJ databases">
        <title>Whole genome shotgun sequence of Plantactinospora endophytica NBRC 110450.</title>
        <authorList>
            <person name="Komaki H."/>
            <person name="Tamura T."/>
        </authorList>
    </citation>
    <scope>NUCLEOTIDE SEQUENCE [LARGE SCALE GENOMIC DNA]</scope>
    <source>
        <strain evidence="4 5">NBRC 110450</strain>
    </source>
</reference>
<dbReference type="SMART" id="SM01008">
    <property type="entry name" value="Ald_Xan_dh_C"/>
    <property type="match status" value="1"/>
</dbReference>
<dbReference type="InterPro" id="IPR016208">
    <property type="entry name" value="Ald_Oxase/xanthine_DH-like"/>
</dbReference>
<evidence type="ECO:0000256" key="2">
    <source>
        <dbReference type="ARBA" id="ARBA00023002"/>
    </source>
</evidence>
<evidence type="ECO:0000256" key="1">
    <source>
        <dbReference type="ARBA" id="ARBA00022505"/>
    </source>
</evidence>
<gene>
    <name evidence="4" type="ORF">Pen02_26490</name>
</gene>
<keyword evidence="5" id="KW-1185">Reference proteome</keyword>
<keyword evidence="2" id="KW-0560">Oxidoreductase</keyword>
<dbReference type="RefSeq" id="WP_203866279.1">
    <property type="nucleotide sequence ID" value="NZ_BONW01000013.1"/>
</dbReference>
<dbReference type="Pfam" id="PF02738">
    <property type="entry name" value="MoCoBD_1"/>
    <property type="match status" value="1"/>
</dbReference>
<dbReference type="InterPro" id="IPR008274">
    <property type="entry name" value="AldOxase/xan_DH_MoCoBD1"/>
</dbReference>
<organism evidence="4 5">
    <name type="scientific">Plantactinospora endophytica</name>
    <dbReference type="NCBI Taxonomy" id="673535"/>
    <lineage>
        <taxon>Bacteria</taxon>
        <taxon>Bacillati</taxon>
        <taxon>Actinomycetota</taxon>
        <taxon>Actinomycetes</taxon>
        <taxon>Micromonosporales</taxon>
        <taxon>Micromonosporaceae</taxon>
        <taxon>Plantactinospora</taxon>
    </lineage>
</organism>
<comment type="caution">
    <text evidence="4">The sequence shown here is derived from an EMBL/GenBank/DDBJ whole genome shotgun (WGS) entry which is preliminary data.</text>
</comment>
<evidence type="ECO:0000259" key="3">
    <source>
        <dbReference type="SMART" id="SM01008"/>
    </source>
</evidence>
<dbReference type="EMBL" id="BONW01000013">
    <property type="protein sequence ID" value="GIG87713.1"/>
    <property type="molecule type" value="Genomic_DNA"/>
</dbReference>
<feature type="domain" description="Aldehyde oxidase/xanthine dehydrogenase a/b hammerhead" evidence="3">
    <location>
        <begin position="20"/>
        <end position="131"/>
    </location>
</feature>
<evidence type="ECO:0000313" key="5">
    <source>
        <dbReference type="Proteomes" id="UP000646749"/>
    </source>
</evidence>
<name>A0ABQ4DZ22_9ACTN</name>
<dbReference type="PANTHER" id="PTHR11908:SF132">
    <property type="entry name" value="ALDEHYDE OXIDASE 1-RELATED"/>
    <property type="match status" value="1"/>
</dbReference>
<dbReference type="PANTHER" id="PTHR11908">
    <property type="entry name" value="XANTHINE DEHYDROGENASE"/>
    <property type="match status" value="1"/>
</dbReference>
<sequence>MARSLLGNPVNRVDGPVKVTGQARYAADNNPPDLCHGYLLTSTIANGMVLSMDLGAAEQSGGVIAIYTPDNRLPLHGEPPFLPNVLGERRRPLSDHEVRYHGQIIGVVVADTFEQARDAAALIRVAYRELPPNSSFEENLDRGEQPPFVGLPLGVPVDIGVASIDDALAASQVTQATTYRHPPRHHNAMEPHSAVAVWKGDELTIYSGTQGPAAHAEELAVALAVDKTKVHVVSPHVGGGFGGKAFTWAPTLLAAAAARSLGRPVKIVTTREQLYTVTGHRSAVVQTMTLGAREDGTLNAIKHHSFTEALVEDPGVRTTLSFYATPNLQLRLLCPPGMNLPTPTILRAPGDETGSFALECAMDELAIRLQMDPIDLRLKNYLRTSLQTGLPYSSKHLDECYRVGAARFGWSRRRAAPRSVSDGDWLVGMGMASAVLAAGRAATTVRVLFRADGTAAVATATADLGTGMWTILAMMGAESLGIPVDRIRPSIGDSRLPVGPGSAPYGAIGSAATATVMPAVRDAADNAIAALIQHGVTHRRSPLRGLSVEQVRYRDGKLSGGGTTIGFGELLTTTRTREHGATTTNEVKESTEYVFGSYAAHFCEVRVNRFTGEALLSRMTTVVDAGTILNEKTARNQITGGVIFGIGPALFEGGHVEASTGRIDNANLADYLIPVNTDVPDIDVVFLDHPDPNVSPVGARGLGELGTIGSAAAVVNAVCNATGKRIRDLPITPDKLFE</sequence>
<dbReference type="InterPro" id="IPR000674">
    <property type="entry name" value="Ald_Oxase/Xan_DH_a/b"/>
</dbReference>
<dbReference type="SUPFAM" id="SSF56003">
    <property type="entry name" value="Molybdenum cofactor-binding domain"/>
    <property type="match status" value="1"/>
</dbReference>
<evidence type="ECO:0000313" key="4">
    <source>
        <dbReference type="EMBL" id="GIG87713.1"/>
    </source>
</evidence>
<keyword evidence="1" id="KW-0500">Molybdenum</keyword>
<accession>A0ABQ4DZ22</accession>
<dbReference type="InterPro" id="IPR037165">
    <property type="entry name" value="AldOxase/xan_DH_Mopterin-bd_sf"/>
</dbReference>
<dbReference type="InterPro" id="IPR046867">
    <property type="entry name" value="AldOxase/xan_DH_MoCoBD2"/>
</dbReference>
<dbReference type="Gene3D" id="3.30.365.10">
    <property type="entry name" value="Aldehyde oxidase/xanthine dehydrogenase, molybdopterin binding domain"/>
    <property type="match status" value="4"/>
</dbReference>
<dbReference type="Proteomes" id="UP000646749">
    <property type="component" value="Unassembled WGS sequence"/>
</dbReference>
<dbReference type="Gene3D" id="3.90.1170.50">
    <property type="entry name" value="Aldehyde oxidase/xanthine dehydrogenase, a/b hammerhead"/>
    <property type="match status" value="1"/>
</dbReference>
<dbReference type="Pfam" id="PF20256">
    <property type="entry name" value="MoCoBD_2"/>
    <property type="match status" value="1"/>
</dbReference>
<dbReference type="InterPro" id="IPR036856">
    <property type="entry name" value="Ald_Oxase/Xan_DH_a/b_sf"/>
</dbReference>